<dbReference type="VEuPathDB" id="VectorBase:ACMO_006374"/>
<dbReference type="VEuPathDB" id="VectorBase:ACON005593"/>
<organism evidence="11 12">
    <name type="scientific">Anopheles coluzzii</name>
    <name type="common">African malaria mosquito</name>
    <dbReference type="NCBI Taxonomy" id="1518534"/>
    <lineage>
        <taxon>Eukaryota</taxon>
        <taxon>Metazoa</taxon>
        <taxon>Ecdysozoa</taxon>
        <taxon>Arthropoda</taxon>
        <taxon>Hexapoda</taxon>
        <taxon>Insecta</taxon>
        <taxon>Pterygota</taxon>
        <taxon>Neoptera</taxon>
        <taxon>Endopterygota</taxon>
        <taxon>Diptera</taxon>
        <taxon>Nematocera</taxon>
        <taxon>Culicoidea</taxon>
        <taxon>Culicidae</taxon>
        <taxon>Anophelinae</taxon>
        <taxon>Anopheles</taxon>
    </lineage>
</organism>
<comment type="similarity">
    <text evidence="8">Belongs to the peptidase S1 family. CLIP subfamily.</text>
</comment>
<evidence type="ECO:0000256" key="5">
    <source>
        <dbReference type="ARBA" id="ARBA00022859"/>
    </source>
</evidence>
<dbReference type="PROSITE" id="PS50240">
    <property type="entry name" value="TRYPSIN_DOM"/>
    <property type="match status" value="1"/>
</dbReference>
<evidence type="ECO:0000256" key="9">
    <source>
        <dbReference type="SAM" id="SignalP"/>
    </source>
</evidence>
<proteinExistence type="inferred from homology"/>
<dbReference type="GO" id="GO:0004252">
    <property type="term" value="F:serine-type endopeptidase activity"/>
    <property type="evidence" value="ECO:0007669"/>
    <property type="project" value="InterPro"/>
</dbReference>
<name>A0A6E8VNQ3_ANOCL</name>
<evidence type="ECO:0000313" key="11">
    <source>
        <dbReference type="EnsemblMetazoa" id="ACON005593-PA"/>
    </source>
</evidence>
<evidence type="ECO:0000256" key="8">
    <source>
        <dbReference type="ARBA" id="ARBA00024195"/>
    </source>
</evidence>
<dbReference type="InterPro" id="IPR001254">
    <property type="entry name" value="Trypsin_dom"/>
</dbReference>
<evidence type="ECO:0000256" key="7">
    <source>
        <dbReference type="ARBA" id="ARBA00023180"/>
    </source>
</evidence>
<evidence type="ECO:0000256" key="6">
    <source>
        <dbReference type="ARBA" id="ARBA00023157"/>
    </source>
</evidence>
<dbReference type="Pfam" id="PF00089">
    <property type="entry name" value="Trypsin"/>
    <property type="match status" value="1"/>
</dbReference>
<dbReference type="EnsemblMetazoa" id="ACON005593-RA">
    <property type="protein sequence ID" value="ACON005593-PA"/>
    <property type="gene ID" value="ACON005593"/>
</dbReference>
<keyword evidence="2" id="KW-0964">Secreted</keyword>
<dbReference type="Gene3D" id="2.40.10.10">
    <property type="entry name" value="Trypsin-like serine proteases"/>
    <property type="match status" value="1"/>
</dbReference>
<dbReference type="AlphaFoldDB" id="A0A6E8VNQ3"/>
<dbReference type="SUPFAM" id="SSF50494">
    <property type="entry name" value="Trypsin-like serine proteases"/>
    <property type="match status" value="1"/>
</dbReference>
<dbReference type="InterPro" id="IPR009003">
    <property type="entry name" value="Peptidase_S1_PA"/>
</dbReference>
<dbReference type="PANTHER" id="PTHR24256">
    <property type="entry name" value="TRYPTASE-RELATED"/>
    <property type="match status" value="1"/>
</dbReference>
<evidence type="ECO:0000256" key="2">
    <source>
        <dbReference type="ARBA" id="ARBA00022525"/>
    </source>
</evidence>
<reference evidence="11" key="2">
    <citation type="submission" date="2020-05" db="UniProtKB">
        <authorList>
            <consortium name="EnsemblMetazoa"/>
        </authorList>
    </citation>
    <scope>IDENTIFICATION</scope>
    <source>
        <strain evidence="11">Ngousso</strain>
    </source>
</reference>
<evidence type="ECO:0000313" key="12">
    <source>
        <dbReference type="Proteomes" id="UP001105220"/>
    </source>
</evidence>
<keyword evidence="5" id="KW-0391">Immunity</keyword>
<keyword evidence="6" id="KW-1015">Disulfide bond</keyword>
<evidence type="ECO:0000256" key="4">
    <source>
        <dbReference type="ARBA" id="ARBA00022729"/>
    </source>
</evidence>
<feature type="chain" id="PRO_5026086949" evidence="9">
    <location>
        <begin position="24"/>
        <end position="289"/>
    </location>
</feature>
<sequence length="289" mass="33205">MRMYFSATVLCVLCVSVIGGVKDHDFERSPVTNPEHHISPIQEDGNWLDTYGYSAFEGQFPYHAEVRIKPISLSYVHTCAGSLITLKYVLTTAACLYRWVNEFGIEYSFVTLGSLFNGDTQWEQRINFTADGIHTHPLYRYPSYELYNIATIRLDCPATLNRFVQPIRLPRLTDIRTYEMMEGTATGDSFVRGLKYLRNQVMSNKDCQRDILPGVVITVQHLCTNSFIGGVFCFREYGSSLTVEDENGRFLIGIADHVFWCSSKYPTRHVRVSYFVDWIQTNSDYILDL</sequence>
<dbReference type="SMART" id="SM00020">
    <property type="entry name" value="Tryp_SPc"/>
    <property type="match status" value="1"/>
</dbReference>
<evidence type="ECO:0000256" key="3">
    <source>
        <dbReference type="ARBA" id="ARBA00022588"/>
    </source>
</evidence>
<keyword evidence="4 9" id="KW-0732">Signal</keyword>
<reference key="1">
    <citation type="journal article" date="2019" name="Genes (Basel)">
        <title>A High-Quality De novo Genome Assembly from a Single Mosquito Using PacBio Sequencing.</title>
        <authorList>
            <person name="Kingan S.B."/>
            <person name="Heaton H."/>
            <person name="Cudini J."/>
            <person name="Lambert C.C."/>
            <person name="Baybayan P."/>
            <person name="Galvin B.D."/>
            <person name="Durbin R."/>
            <person name="Korlach J."/>
            <person name="Lawniczak M.K.N."/>
        </authorList>
    </citation>
    <scope>NUCLEOTIDE SEQUENCE [LARGE SCALE GENOMIC DNA]</scope>
    <source>
        <strain>Mali-NIH</strain>
    </source>
</reference>
<accession>A0A6E8VNQ3</accession>
<dbReference type="GO" id="GO:0006508">
    <property type="term" value="P:proteolysis"/>
    <property type="evidence" value="ECO:0007669"/>
    <property type="project" value="InterPro"/>
</dbReference>
<dbReference type="InterPro" id="IPR043504">
    <property type="entry name" value="Peptidase_S1_PA_chymotrypsin"/>
</dbReference>
<keyword evidence="7" id="KW-0325">Glycoprotein</keyword>
<evidence type="ECO:0000259" key="10">
    <source>
        <dbReference type="PROSITE" id="PS50240"/>
    </source>
</evidence>
<dbReference type="GO" id="GO:0005576">
    <property type="term" value="C:extracellular region"/>
    <property type="evidence" value="ECO:0007669"/>
    <property type="project" value="UniProtKB-SubCell"/>
</dbReference>
<evidence type="ECO:0000256" key="1">
    <source>
        <dbReference type="ARBA" id="ARBA00004613"/>
    </source>
</evidence>
<comment type="subcellular location">
    <subcellularLocation>
        <location evidence="1">Secreted</location>
    </subcellularLocation>
</comment>
<dbReference type="GO" id="GO:0045087">
    <property type="term" value="P:innate immune response"/>
    <property type="evidence" value="ECO:0007669"/>
    <property type="project" value="UniProtKB-KW"/>
</dbReference>
<keyword evidence="12" id="KW-1185">Reference proteome</keyword>
<feature type="signal peptide" evidence="9">
    <location>
        <begin position="1"/>
        <end position="23"/>
    </location>
</feature>
<dbReference type="CDD" id="cd00190">
    <property type="entry name" value="Tryp_SPc"/>
    <property type="match status" value="1"/>
</dbReference>
<feature type="domain" description="Peptidase S1" evidence="10">
    <location>
        <begin position="17"/>
        <end position="284"/>
    </location>
</feature>
<keyword evidence="3" id="KW-0399">Innate immunity</keyword>
<dbReference type="VEuPathDB" id="VectorBase:ACON2_037112"/>
<protein>
    <submittedName>
        <fullName evidence="11">Peptidase S1 domain-containing protein</fullName>
    </submittedName>
</protein>
<dbReference type="Proteomes" id="UP001105220">
    <property type="component" value="Unplaced"/>
</dbReference>
<dbReference type="InterPro" id="IPR051487">
    <property type="entry name" value="Ser/Thr_Proteases_Immune/Dev"/>
</dbReference>